<protein>
    <submittedName>
        <fullName evidence="5">Aspartate beta-hydroxylase</fullName>
        <ecNumber evidence="5">1.14.11.16</ecNumber>
    </submittedName>
</protein>
<dbReference type="Proteomes" id="UP000549695">
    <property type="component" value="Unassembled WGS sequence"/>
</dbReference>
<evidence type="ECO:0000313" key="5">
    <source>
        <dbReference type="EMBL" id="NYG05403.1"/>
    </source>
</evidence>
<dbReference type="PANTHER" id="PTHR46332">
    <property type="entry name" value="ASPARTATE BETA-HYDROXYLASE DOMAIN-CONTAINING PROTEIN 2"/>
    <property type="match status" value="1"/>
</dbReference>
<dbReference type="EC" id="1.14.11.16" evidence="5"/>
<dbReference type="SUPFAM" id="SSF51197">
    <property type="entry name" value="Clavaminate synthase-like"/>
    <property type="match status" value="1"/>
</dbReference>
<dbReference type="PANTHER" id="PTHR46332:SF5">
    <property type="entry name" value="ASPARTATE BETA-HYDROXYLASE DOMAIN CONTAINING 2"/>
    <property type="match status" value="1"/>
</dbReference>
<evidence type="ECO:0000313" key="6">
    <source>
        <dbReference type="Proteomes" id="UP000549695"/>
    </source>
</evidence>
<dbReference type="InterPro" id="IPR027443">
    <property type="entry name" value="IPNS-like_sf"/>
</dbReference>
<keyword evidence="3 5" id="KW-0560">Oxidoreductase</keyword>
<sequence>MTAVAARFGGVEKLAAWASDHDVERRELDRVFDALTREEPSQEAGPLQKPAVFVEGLTSRPWHDRADHPWTAALEAEYPRIRAEFNRHFDNANLPQHPESVALAATGKWNTFHFYKMGQEFAANLAACPAVATALAEVPGIKSAGMAYFSVMGPGTVVRPHCGFVNTRIRVHLGLVVPPDCQMRVGAEFRPWTEGSCSVFDDSYEHEVYNRSDHPRAVLLLDAWHPGLTAVERRAMAYLMHVWRDRVD</sequence>
<dbReference type="AlphaFoldDB" id="A0A852W8S7"/>
<gene>
    <name evidence="5" type="ORF">HDA37_005757</name>
</gene>
<comment type="similarity">
    <text evidence="1">Belongs to the aspartyl/asparaginyl beta-hydroxylase family.</text>
</comment>
<dbReference type="EMBL" id="JACCCZ010000002">
    <property type="protein sequence ID" value="NYG05403.1"/>
    <property type="molecule type" value="Genomic_DNA"/>
</dbReference>
<dbReference type="GO" id="GO:0062101">
    <property type="term" value="F:peptidyl-aspartic acid 3-dioxygenase activity"/>
    <property type="evidence" value="ECO:0007669"/>
    <property type="project" value="UniProtKB-EC"/>
</dbReference>
<dbReference type="InterPro" id="IPR051821">
    <property type="entry name" value="Asp/Asn_beta-hydroxylase"/>
</dbReference>
<name>A0A852W8S7_PSEA5</name>
<keyword evidence="6" id="KW-1185">Reference proteome</keyword>
<evidence type="ECO:0000256" key="2">
    <source>
        <dbReference type="ARBA" id="ARBA00022964"/>
    </source>
</evidence>
<evidence type="ECO:0000256" key="3">
    <source>
        <dbReference type="ARBA" id="ARBA00023002"/>
    </source>
</evidence>
<dbReference type="InterPro" id="IPR007803">
    <property type="entry name" value="Asp/Arg/Pro-Hydrxlase"/>
</dbReference>
<accession>A0A852W8S7</accession>
<evidence type="ECO:0000256" key="1">
    <source>
        <dbReference type="ARBA" id="ARBA00007730"/>
    </source>
</evidence>
<evidence type="ECO:0000259" key="4">
    <source>
        <dbReference type="Pfam" id="PF05118"/>
    </source>
</evidence>
<dbReference type="GO" id="GO:0016020">
    <property type="term" value="C:membrane"/>
    <property type="evidence" value="ECO:0007669"/>
    <property type="project" value="TreeGrafter"/>
</dbReference>
<dbReference type="GeneID" id="98055300"/>
<dbReference type="RefSeq" id="WP_179763191.1">
    <property type="nucleotide sequence ID" value="NZ_BAAAJZ010000025.1"/>
</dbReference>
<proteinExistence type="inferred from homology"/>
<organism evidence="5 6">
    <name type="scientific">Pseudonocardia alni</name>
    <name type="common">Amycolata alni</name>
    <dbReference type="NCBI Taxonomy" id="33907"/>
    <lineage>
        <taxon>Bacteria</taxon>
        <taxon>Bacillati</taxon>
        <taxon>Actinomycetota</taxon>
        <taxon>Actinomycetes</taxon>
        <taxon>Pseudonocardiales</taxon>
        <taxon>Pseudonocardiaceae</taxon>
        <taxon>Pseudonocardia</taxon>
    </lineage>
</organism>
<dbReference type="Pfam" id="PF05118">
    <property type="entry name" value="Asp_Arg_Hydrox"/>
    <property type="match status" value="1"/>
</dbReference>
<dbReference type="Gene3D" id="2.60.120.330">
    <property type="entry name" value="B-lactam Antibiotic, Isopenicillin N Synthase, Chain"/>
    <property type="match status" value="1"/>
</dbReference>
<feature type="domain" description="Aspartyl/asparaginy/proline hydroxylase" evidence="4">
    <location>
        <begin position="75"/>
        <end position="226"/>
    </location>
</feature>
<keyword evidence="2" id="KW-0223">Dioxygenase</keyword>
<comment type="caution">
    <text evidence="5">The sequence shown here is derived from an EMBL/GenBank/DDBJ whole genome shotgun (WGS) entry which is preliminary data.</text>
</comment>
<reference evidence="5 6" key="1">
    <citation type="submission" date="2020-07" db="EMBL/GenBank/DDBJ databases">
        <title>Sequencing the genomes of 1000 actinobacteria strains.</title>
        <authorList>
            <person name="Klenk H.-P."/>
        </authorList>
    </citation>
    <scope>NUCLEOTIDE SEQUENCE [LARGE SCALE GENOMIC DNA]</scope>
    <source>
        <strain evidence="5 6">DSM 44749</strain>
    </source>
</reference>